<dbReference type="InterPro" id="IPR025161">
    <property type="entry name" value="IS402-like_dom"/>
</dbReference>
<dbReference type="PANTHER" id="PTHR46637:SF1">
    <property type="entry name" value="BLL5188 PROTEIN"/>
    <property type="match status" value="1"/>
</dbReference>
<feature type="domain" description="Insertion element IS402-like" evidence="2">
    <location>
        <begin position="26"/>
        <end position="99"/>
    </location>
</feature>
<evidence type="ECO:0000256" key="1">
    <source>
        <dbReference type="SAM" id="MobiDB-lite"/>
    </source>
</evidence>
<dbReference type="Proteomes" id="UP000315647">
    <property type="component" value="Chromosome"/>
</dbReference>
<reference evidence="3 4" key="1">
    <citation type="submission" date="2019-03" db="EMBL/GenBank/DDBJ databases">
        <title>Deep-cultivation of Planctomycetes and their phenomic and genomic characterization uncovers novel biology.</title>
        <authorList>
            <person name="Wiegand S."/>
            <person name="Jogler M."/>
            <person name="Boedeker C."/>
            <person name="Pinto D."/>
            <person name="Vollmers J."/>
            <person name="Rivas-Marin E."/>
            <person name="Kohn T."/>
            <person name="Peeters S.H."/>
            <person name="Heuer A."/>
            <person name="Rast P."/>
            <person name="Oberbeckmann S."/>
            <person name="Bunk B."/>
            <person name="Jeske O."/>
            <person name="Meyerdierks A."/>
            <person name="Storesund J.E."/>
            <person name="Kallscheuer N."/>
            <person name="Luecker S."/>
            <person name="Lage O.M."/>
            <person name="Pohl T."/>
            <person name="Merkel B.J."/>
            <person name="Hornburger P."/>
            <person name="Mueller R.-W."/>
            <person name="Bruemmer F."/>
            <person name="Labrenz M."/>
            <person name="Spormann A.M."/>
            <person name="Op den Camp H."/>
            <person name="Overmann J."/>
            <person name="Amann R."/>
            <person name="Jetten M.S.M."/>
            <person name="Mascher T."/>
            <person name="Medema M.H."/>
            <person name="Devos D.P."/>
            <person name="Kaster A.-K."/>
            <person name="Ovreas L."/>
            <person name="Rohde M."/>
            <person name="Galperin M.Y."/>
            <person name="Jogler C."/>
        </authorList>
    </citation>
    <scope>NUCLEOTIDE SEQUENCE [LARGE SCALE GENOMIC DNA]</scope>
    <source>
        <strain evidence="3 4">Enr10</strain>
    </source>
</reference>
<dbReference type="PANTHER" id="PTHR46637">
    <property type="entry name" value="TIS1421-TRANSPOSASE PROTEIN A"/>
    <property type="match status" value="1"/>
</dbReference>
<dbReference type="AlphaFoldDB" id="A0A517Q2I6"/>
<evidence type="ECO:0000313" key="4">
    <source>
        <dbReference type="Proteomes" id="UP000315647"/>
    </source>
</evidence>
<keyword evidence="4" id="KW-1185">Reference proteome</keyword>
<dbReference type="EMBL" id="CP037421">
    <property type="protein sequence ID" value="QDT25838.1"/>
    <property type="molecule type" value="Genomic_DNA"/>
</dbReference>
<organism evidence="3 4">
    <name type="scientific">Gimesia panareensis</name>
    <dbReference type="NCBI Taxonomy" id="2527978"/>
    <lineage>
        <taxon>Bacteria</taxon>
        <taxon>Pseudomonadati</taxon>
        <taxon>Planctomycetota</taxon>
        <taxon>Planctomycetia</taxon>
        <taxon>Planctomycetales</taxon>
        <taxon>Planctomycetaceae</taxon>
        <taxon>Gimesia</taxon>
    </lineage>
</organism>
<proteinExistence type="predicted"/>
<feature type="region of interest" description="Disordered" evidence="1">
    <location>
        <begin position="1"/>
        <end position="25"/>
    </location>
</feature>
<evidence type="ECO:0000313" key="3">
    <source>
        <dbReference type="EMBL" id="QDT25838.1"/>
    </source>
</evidence>
<name>A0A517Q2I6_9PLAN</name>
<evidence type="ECO:0000259" key="2">
    <source>
        <dbReference type="Pfam" id="PF13340"/>
    </source>
</evidence>
<protein>
    <recommendedName>
        <fullName evidence="2">Insertion element IS402-like domain-containing protein</fullName>
    </recommendedName>
</protein>
<sequence>MTMTRVSRPATGRNITGSRTEPKPQLSDEQWLLIKDLFPEPPANAAGGRPRVAPRECLEGILWVLRTGARWKDLPTFLPSPSTCWRRFKEWTEDGVFLEAWQRLLEHFDRRKLVVWSEAFGDGTFCPAKKGAPMSERQNGEREPSLCCWSTETGSLSLWIVPVPLRQR</sequence>
<gene>
    <name evidence="3" type="ORF">Enr10x_11360</name>
</gene>
<dbReference type="Pfam" id="PF13340">
    <property type="entry name" value="DUF4096"/>
    <property type="match status" value="1"/>
</dbReference>
<dbReference type="InterPro" id="IPR052909">
    <property type="entry name" value="Transposase_6_like"/>
</dbReference>
<accession>A0A517Q2I6</accession>